<gene>
    <name evidence="2" type="ORF">H6A60_09455</name>
</gene>
<comment type="caution">
    <text evidence="2">The sequence shown here is derived from an EMBL/GenBank/DDBJ whole genome shotgun (WGS) entry which is preliminary data.</text>
</comment>
<evidence type="ECO:0000313" key="2">
    <source>
        <dbReference type="EMBL" id="MBM6704707.1"/>
    </source>
</evidence>
<organism evidence="2 3">
    <name type="scientific">Sutterella massiliensis</name>
    <dbReference type="NCBI Taxonomy" id="1816689"/>
    <lineage>
        <taxon>Bacteria</taxon>
        <taxon>Pseudomonadati</taxon>
        <taxon>Pseudomonadota</taxon>
        <taxon>Betaproteobacteria</taxon>
        <taxon>Burkholderiales</taxon>
        <taxon>Sutterellaceae</taxon>
        <taxon>Sutterella</taxon>
    </lineage>
</organism>
<keyword evidence="3" id="KW-1185">Reference proteome</keyword>
<feature type="transmembrane region" description="Helical" evidence="1">
    <location>
        <begin position="44"/>
        <end position="67"/>
    </location>
</feature>
<reference evidence="2 3" key="1">
    <citation type="journal article" date="2021" name="Sci. Rep.">
        <title>The distribution of antibiotic resistance genes in chicken gut microbiota commensals.</title>
        <authorList>
            <person name="Juricova H."/>
            <person name="Matiasovicova J."/>
            <person name="Kubasova T."/>
            <person name="Cejkova D."/>
            <person name="Rychlik I."/>
        </authorList>
    </citation>
    <scope>NUCLEOTIDE SEQUENCE [LARGE SCALE GENOMIC DNA]</scope>
    <source>
        <strain evidence="2 3">An829</strain>
    </source>
</reference>
<evidence type="ECO:0008006" key="4">
    <source>
        <dbReference type="Google" id="ProtNLM"/>
    </source>
</evidence>
<dbReference type="RefSeq" id="WP_205103917.1">
    <property type="nucleotide sequence ID" value="NZ_JACJJC010000016.1"/>
</dbReference>
<name>A0ABS2DTT8_9BURK</name>
<evidence type="ECO:0000313" key="3">
    <source>
        <dbReference type="Proteomes" id="UP000715095"/>
    </source>
</evidence>
<protein>
    <recommendedName>
        <fullName evidence="4">NfeD family protein</fullName>
    </recommendedName>
</protein>
<dbReference type="EMBL" id="JACJJC010000016">
    <property type="protein sequence ID" value="MBM6704707.1"/>
    <property type="molecule type" value="Genomic_DNA"/>
</dbReference>
<keyword evidence="1" id="KW-1133">Transmembrane helix</keyword>
<evidence type="ECO:0000256" key="1">
    <source>
        <dbReference type="SAM" id="Phobius"/>
    </source>
</evidence>
<feature type="transmembrane region" description="Helical" evidence="1">
    <location>
        <begin position="7"/>
        <end position="38"/>
    </location>
</feature>
<accession>A0ABS2DTT8</accession>
<sequence length="144" mass="15127">MEMLSATVLWFVAALVMAGVEMFVGTIYLIAVAIGAAAGGAVSFFGGSLAVQFAVCAVVIVVLSVLIRRMRAARAGNADSADRLQRIDEGNLVRVESVGSDGLAVVQYRGAPWIARPGGEALCPGFWTIERVDGVQLVLGQFVR</sequence>
<dbReference type="Proteomes" id="UP000715095">
    <property type="component" value="Unassembled WGS sequence"/>
</dbReference>
<keyword evidence="1" id="KW-0472">Membrane</keyword>
<proteinExistence type="predicted"/>
<keyword evidence="1" id="KW-0812">Transmembrane</keyword>